<dbReference type="PANTHER" id="PTHR34582:SF7">
    <property type="entry name" value="UPF0702 TRANSMEMBRANE PROTEIN YDFS"/>
    <property type="match status" value="1"/>
</dbReference>
<protein>
    <submittedName>
        <fullName evidence="10">Membrane protein</fullName>
    </submittedName>
</protein>
<evidence type="ECO:0000256" key="7">
    <source>
        <dbReference type="SAM" id="Phobius"/>
    </source>
</evidence>
<evidence type="ECO:0000256" key="2">
    <source>
        <dbReference type="ARBA" id="ARBA00006448"/>
    </source>
</evidence>
<dbReference type="PATRIC" id="fig|1395513.3.peg.473"/>
<dbReference type="InterPro" id="IPR007353">
    <property type="entry name" value="DUF421"/>
</dbReference>
<dbReference type="AlphaFoldDB" id="V6J1A5"/>
<dbReference type="PANTHER" id="PTHR34582">
    <property type="entry name" value="UPF0702 TRANSMEMBRANE PROTEIN YCAP"/>
    <property type="match status" value="1"/>
</dbReference>
<keyword evidence="11" id="KW-1185">Reference proteome</keyword>
<dbReference type="Gene3D" id="3.30.240.20">
    <property type="entry name" value="bsu07140 like domains"/>
    <property type="match status" value="2"/>
</dbReference>
<keyword evidence="6 7" id="KW-0472">Membrane</keyword>
<dbReference type="RefSeq" id="WP_023508777.1">
    <property type="nucleotide sequence ID" value="NZ_AWTC01000001.1"/>
</dbReference>
<evidence type="ECO:0000256" key="6">
    <source>
        <dbReference type="ARBA" id="ARBA00023136"/>
    </source>
</evidence>
<evidence type="ECO:0000256" key="4">
    <source>
        <dbReference type="ARBA" id="ARBA00022692"/>
    </source>
</evidence>
<gene>
    <name evidence="10" type="ORF">P343_02330</name>
</gene>
<evidence type="ECO:0000259" key="8">
    <source>
        <dbReference type="Pfam" id="PF04239"/>
    </source>
</evidence>
<keyword evidence="3" id="KW-1003">Cell membrane</keyword>
<dbReference type="Proteomes" id="UP000018296">
    <property type="component" value="Unassembled WGS sequence"/>
</dbReference>
<accession>V6J1A5</accession>
<dbReference type="Pfam" id="PF20730">
    <property type="entry name" value="YetF_N"/>
    <property type="match status" value="1"/>
</dbReference>
<dbReference type="STRING" id="1395513.P343_02330"/>
<evidence type="ECO:0000259" key="9">
    <source>
        <dbReference type="Pfam" id="PF20730"/>
    </source>
</evidence>
<dbReference type="OrthoDB" id="9778331at2"/>
<keyword evidence="5 7" id="KW-1133">Transmembrane helix</keyword>
<keyword evidence="4 7" id="KW-0812">Transmembrane</keyword>
<feature type="domain" description="YetF-like N-terminal transmembrane" evidence="9">
    <location>
        <begin position="5"/>
        <end position="78"/>
    </location>
</feature>
<name>V6J1A5_9BACL</name>
<comment type="similarity">
    <text evidence="2">Belongs to the UPF0702 family.</text>
</comment>
<dbReference type="EMBL" id="AWTC01000001">
    <property type="protein sequence ID" value="EST13600.1"/>
    <property type="molecule type" value="Genomic_DNA"/>
</dbReference>
<proteinExistence type="inferred from homology"/>
<evidence type="ECO:0000313" key="11">
    <source>
        <dbReference type="Proteomes" id="UP000018296"/>
    </source>
</evidence>
<evidence type="ECO:0000256" key="3">
    <source>
        <dbReference type="ARBA" id="ARBA00022475"/>
    </source>
</evidence>
<feature type="transmembrane region" description="Helical" evidence="7">
    <location>
        <begin position="33"/>
        <end position="53"/>
    </location>
</feature>
<reference evidence="10 11" key="1">
    <citation type="journal article" date="2013" name="Genome Announc.">
        <title>Genome Sequence of Sporolactobacillus laevolacticus DSM442, an Efficient Polymer-Grade D-Lactate Producer from Agricultural Waste Cottonseed as a Nitrogen Source.</title>
        <authorList>
            <person name="Wang H."/>
            <person name="Wang L."/>
            <person name="Ju J."/>
            <person name="Yu B."/>
            <person name="Ma Y."/>
        </authorList>
    </citation>
    <scope>NUCLEOTIDE SEQUENCE [LARGE SCALE GENOMIC DNA]</scope>
    <source>
        <strain evidence="10 11">DSM 442</strain>
    </source>
</reference>
<dbReference type="InterPro" id="IPR048454">
    <property type="entry name" value="YetF_N"/>
</dbReference>
<feature type="domain" description="YetF C-terminal" evidence="8">
    <location>
        <begin position="82"/>
        <end position="213"/>
    </location>
</feature>
<comment type="subcellular location">
    <subcellularLocation>
        <location evidence="1">Cell membrane</location>
        <topology evidence="1">Multi-pass membrane protein</topology>
    </subcellularLocation>
</comment>
<feature type="transmembrane region" description="Helical" evidence="7">
    <location>
        <begin position="7"/>
        <end position="26"/>
    </location>
</feature>
<dbReference type="GO" id="GO:0005886">
    <property type="term" value="C:plasma membrane"/>
    <property type="evidence" value="ECO:0007669"/>
    <property type="project" value="UniProtKB-SubCell"/>
</dbReference>
<feature type="transmembrane region" description="Helical" evidence="7">
    <location>
        <begin position="59"/>
        <end position="81"/>
    </location>
</feature>
<evidence type="ECO:0000313" key="10">
    <source>
        <dbReference type="EMBL" id="EST13600.1"/>
    </source>
</evidence>
<dbReference type="Pfam" id="PF04239">
    <property type="entry name" value="DUF421"/>
    <property type="match status" value="1"/>
</dbReference>
<evidence type="ECO:0000256" key="1">
    <source>
        <dbReference type="ARBA" id="ARBA00004651"/>
    </source>
</evidence>
<evidence type="ECO:0000256" key="5">
    <source>
        <dbReference type="ARBA" id="ARBA00022989"/>
    </source>
</evidence>
<comment type="caution">
    <text evidence="10">The sequence shown here is derived from an EMBL/GenBank/DDBJ whole genome shotgun (WGS) entry which is preliminary data.</text>
</comment>
<sequence>MPDLLDIIVRTSVAFFVLMIIAHVLGKQMISQMTYHDFIAAITLGSITANMAFNLQIKLVYMLTAIIVFSLITLLLTLVALKNRASRKWISGDPTVIIENGKILESNLKTLKYTMDSLNQALREKDIFNIEEVEYAILESDGHLSVLKKTPYQNIIKKDLVNMTSPPKEKFPVELIMDGKVIEKNLKQNALTNEWLYQELDKRKLSLKDVFYAVKGTNNQLVFDLYDDKLSSPIDIQ</sequence>
<dbReference type="InterPro" id="IPR023090">
    <property type="entry name" value="UPF0702_alpha/beta_dom_sf"/>
</dbReference>
<dbReference type="eggNOG" id="COG2323">
    <property type="taxonomic scope" value="Bacteria"/>
</dbReference>
<organism evidence="10 11">
    <name type="scientific">Sporolactobacillus laevolacticus DSM 442</name>
    <dbReference type="NCBI Taxonomy" id="1395513"/>
    <lineage>
        <taxon>Bacteria</taxon>
        <taxon>Bacillati</taxon>
        <taxon>Bacillota</taxon>
        <taxon>Bacilli</taxon>
        <taxon>Bacillales</taxon>
        <taxon>Sporolactobacillaceae</taxon>
        <taxon>Sporolactobacillus</taxon>
    </lineage>
</organism>